<dbReference type="EMBL" id="JAWHQM010000005">
    <property type="protein sequence ID" value="KAK5627228.1"/>
    <property type="molecule type" value="Genomic_DNA"/>
</dbReference>
<gene>
    <name evidence="2" type="ORF">RRF57_002943</name>
</gene>
<organism evidence="2 3">
    <name type="scientific">Xylaria bambusicola</name>
    <dbReference type="NCBI Taxonomy" id="326684"/>
    <lineage>
        <taxon>Eukaryota</taxon>
        <taxon>Fungi</taxon>
        <taxon>Dikarya</taxon>
        <taxon>Ascomycota</taxon>
        <taxon>Pezizomycotina</taxon>
        <taxon>Sordariomycetes</taxon>
        <taxon>Xylariomycetidae</taxon>
        <taxon>Xylariales</taxon>
        <taxon>Xylariaceae</taxon>
        <taxon>Xylaria</taxon>
    </lineage>
</organism>
<keyword evidence="1" id="KW-1133">Transmembrane helix</keyword>
<keyword evidence="1" id="KW-0812">Transmembrane</keyword>
<name>A0AAN7UFC3_9PEZI</name>
<evidence type="ECO:0000313" key="3">
    <source>
        <dbReference type="Proteomes" id="UP001305414"/>
    </source>
</evidence>
<keyword evidence="3" id="KW-1185">Reference proteome</keyword>
<evidence type="ECO:0000256" key="1">
    <source>
        <dbReference type="SAM" id="Phobius"/>
    </source>
</evidence>
<accession>A0AAN7UFC3</accession>
<protein>
    <submittedName>
        <fullName evidence="2">Uncharacterized protein</fullName>
    </submittedName>
</protein>
<reference evidence="2 3" key="1">
    <citation type="submission" date="2023-10" db="EMBL/GenBank/DDBJ databases">
        <title>Draft genome sequence of Xylaria bambusicola isolate GMP-LS, the root and basal stem rot pathogen of sugarcane in Indonesia.</title>
        <authorList>
            <person name="Selvaraj P."/>
            <person name="Muralishankar V."/>
            <person name="Muruganantham S."/>
            <person name="Sp S."/>
            <person name="Haryani S."/>
            <person name="Lau K.J.X."/>
            <person name="Naqvi N.I."/>
        </authorList>
    </citation>
    <scope>NUCLEOTIDE SEQUENCE [LARGE SCALE GENOMIC DNA]</scope>
    <source>
        <strain evidence="2">GMP-LS</strain>
    </source>
</reference>
<comment type="caution">
    <text evidence="2">The sequence shown here is derived from an EMBL/GenBank/DDBJ whole genome shotgun (WGS) entry which is preliminary data.</text>
</comment>
<dbReference type="AlphaFoldDB" id="A0AAN7UFC3"/>
<proteinExistence type="predicted"/>
<feature type="transmembrane region" description="Helical" evidence="1">
    <location>
        <begin position="12"/>
        <end position="30"/>
    </location>
</feature>
<dbReference type="Proteomes" id="UP001305414">
    <property type="component" value="Unassembled WGS sequence"/>
</dbReference>
<keyword evidence="1" id="KW-0472">Membrane</keyword>
<sequence>MTDTKYGWSHYYVWNVLSVTLMLTLCISRLQSPYSTPEECLEITASFPLSFRPTRYLPEICYGSPVAMSWKPRDSTRLSTVMMMPSSTSCIKRQLAQQSPLHSLSSSSHPPPTWLSQSFVQAVRLSHSFTNILRFNLKNTLFFDNHST</sequence>
<evidence type="ECO:0000313" key="2">
    <source>
        <dbReference type="EMBL" id="KAK5627228.1"/>
    </source>
</evidence>